<organism evidence="5 6">
    <name type="scientific">Channa striata</name>
    <name type="common">Snakehead murrel</name>
    <name type="synonym">Ophicephalus striatus</name>
    <dbReference type="NCBI Taxonomy" id="64152"/>
    <lineage>
        <taxon>Eukaryota</taxon>
        <taxon>Metazoa</taxon>
        <taxon>Chordata</taxon>
        <taxon>Craniata</taxon>
        <taxon>Vertebrata</taxon>
        <taxon>Euteleostomi</taxon>
        <taxon>Actinopterygii</taxon>
        <taxon>Neopterygii</taxon>
        <taxon>Teleostei</taxon>
        <taxon>Neoteleostei</taxon>
        <taxon>Acanthomorphata</taxon>
        <taxon>Anabantaria</taxon>
        <taxon>Anabantiformes</taxon>
        <taxon>Channoidei</taxon>
        <taxon>Channidae</taxon>
        <taxon>Channa</taxon>
    </lineage>
</organism>
<dbReference type="InterPro" id="IPR001870">
    <property type="entry name" value="B30.2/SPRY"/>
</dbReference>
<dbReference type="Pfam" id="PF13765">
    <property type="entry name" value="PRY"/>
    <property type="match status" value="1"/>
</dbReference>
<dbReference type="Gene3D" id="3.80.10.10">
    <property type="entry name" value="Ribonuclease Inhibitor"/>
    <property type="match status" value="1"/>
</dbReference>
<dbReference type="CDD" id="cd16040">
    <property type="entry name" value="SPRY_PRY_SNTX"/>
    <property type="match status" value="1"/>
</dbReference>
<dbReference type="AlphaFoldDB" id="A0AA88MQA2"/>
<dbReference type="Pfam" id="PF13516">
    <property type="entry name" value="LRR_6"/>
    <property type="match status" value="2"/>
</dbReference>
<dbReference type="GO" id="GO:0005737">
    <property type="term" value="C:cytoplasm"/>
    <property type="evidence" value="ECO:0007669"/>
    <property type="project" value="UniProtKB-ARBA"/>
</dbReference>
<reference evidence="5" key="1">
    <citation type="submission" date="2023-07" db="EMBL/GenBank/DDBJ databases">
        <title>Chromosome-level Genome Assembly of Striped Snakehead (Channa striata).</title>
        <authorList>
            <person name="Liu H."/>
        </authorList>
    </citation>
    <scope>NUCLEOTIDE SEQUENCE</scope>
    <source>
        <strain evidence="5">Gz</strain>
        <tissue evidence="5">Muscle</tissue>
    </source>
</reference>
<evidence type="ECO:0000313" key="6">
    <source>
        <dbReference type="Proteomes" id="UP001187415"/>
    </source>
</evidence>
<dbReference type="SMART" id="SM00589">
    <property type="entry name" value="PRY"/>
    <property type="match status" value="1"/>
</dbReference>
<dbReference type="EMBL" id="JAUPFM010000009">
    <property type="protein sequence ID" value="KAK2842652.1"/>
    <property type="molecule type" value="Genomic_DNA"/>
</dbReference>
<dbReference type="SMART" id="SM00449">
    <property type="entry name" value="SPRY"/>
    <property type="match status" value="1"/>
</dbReference>
<evidence type="ECO:0000259" key="4">
    <source>
        <dbReference type="PROSITE" id="PS50188"/>
    </source>
</evidence>
<keyword evidence="1" id="KW-0479">Metal-binding</keyword>
<dbReference type="PROSITE" id="PS50188">
    <property type="entry name" value="B302_SPRY"/>
    <property type="match status" value="1"/>
</dbReference>
<evidence type="ECO:0000256" key="2">
    <source>
        <dbReference type="ARBA" id="ARBA00022771"/>
    </source>
</evidence>
<dbReference type="PANTHER" id="PTHR25465:SF14">
    <property type="entry name" value="E3 UBIQUITIN-PROTEIN LIGASE TRIM65"/>
    <property type="match status" value="1"/>
</dbReference>
<accession>A0AA88MQA2</accession>
<dbReference type="Proteomes" id="UP001187415">
    <property type="component" value="Unassembled WGS sequence"/>
</dbReference>
<dbReference type="InterPro" id="IPR032675">
    <property type="entry name" value="LRR_dom_sf"/>
</dbReference>
<dbReference type="InterPro" id="IPR043136">
    <property type="entry name" value="B30.2/SPRY_sf"/>
</dbReference>
<dbReference type="InterPro" id="IPR003877">
    <property type="entry name" value="SPRY_dom"/>
</dbReference>
<dbReference type="InterPro" id="IPR003879">
    <property type="entry name" value="Butyrophylin_SPRY"/>
</dbReference>
<protein>
    <recommendedName>
        <fullName evidence="4">B30.2/SPRY domain-containing protein</fullName>
    </recommendedName>
</protein>
<dbReference type="PRINTS" id="PR01407">
    <property type="entry name" value="BUTYPHLNCDUF"/>
</dbReference>
<dbReference type="SUPFAM" id="SSF49899">
    <property type="entry name" value="Concanavalin A-like lectins/glucanases"/>
    <property type="match status" value="1"/>
</dbReference>
<dbReference type="InterPro" id="IPR001611">
    <property type="entry name" value="Leu-rich_rpt"/>
</dbReference>
<feature type="domain" description="B30.2/SPRY" evidence="4">
    <location>
        <begin position="127"/>
        <end position="321"/>
    </location>
</feature>
<dbReference type="SMART" id="SM00368">
    <property type="entry name" value="LRR_RI"/>
    <property type="match status" value="2"/>
</dbReference>
<dbReference type="Gene3D" id="2.60.120.920">
    <property type="match status" value="1"/>
</dbReference>
<dbReference type="PANTHER" id="PTHR25465">
    <property type="entry name" value="B-BOX DOMAIN CONTAINING"/>
    <property type="match status" value="1"/>
</dbReference>
<dbReference type="InterPro" id="IPR051051">
    <property type="entry name" value="E3_ubiq-ligase_TRIM/RNF"/>
</dbReference>
<dbReference type="Pfam" id="PF00622">
    <property type="entry name" value="SPRY"/>
    <property type="match status" value="1"/>
</dbReference>
<dbReference type="InterPro" id="IPR013320">
    <property type="entry name" value="ConA-like_dom_sf"/>
</dbReference>
<comment type="caution">
    <text evidence="5">The sequence shown here is derived from an EMBL/GenBank/DDBJ whole genome shotgun (WGS) entry which is preliminary data.</text>
</comment>
<dbReference type="GO" id="GO:0008270">
    <property type="term" value="F:zinc ion binding"/>
    <property type="evidence" value="ECO:0007669"/>
    <property type="project" value="UniProtKB-KW"/>
</dbReference>
<dbReference type="SUPFAM" id="SSF52047">
    <property type="entry name" value="RNI-like"/>
    <property type="match status" value="1"/>
</dbReference>
<evidence type="ECO:0000256" key="3">
    <source>
        <dbReference type="ARBA" id="ARBA00022833"/>
    </source>
</evidence>
<keyword evidence="6" id="KW-1185">Reference proteome</keyword>
<keyword evidence="2" id="KW-0863">Zinc-finger</keyword>
<dbReference type="InterPro" id="IPR006574">
    <property type="entry name" value="PRY"/>
</dbReference>
<sequence length="321" mass="36031">MIFYEHELLIKESRVALLKECNLTERCCQALGELLTNSCVKELDLSENDLQDSGVKLLSAGLASPTCQLEKLRLKFCGITGIGCDFLATALRSQPTHLQELDLSYNYPGPTEPLSSLQNDMGNLTIRVNGNAECYLKSALKKYWCELTMDVTTAHSQLSFSEDNRTISRTDAAQPYPDNPERFTDWGQVLCKEGLSGRCYWEVEWTGEWTGIGVAYKGISRKAKGNECVLGYNDQSWSLRYCHGKYTAWYNKSDEATSVPYFSSKRAAVFLDCSAGTLSFYAVSPEAMTHLHTFHAEFQEPVYPGFRLGFPNSSLTLCQQE</sequence>
<name>A0AA88MQA2_CHASR</name>
<evidence type="ECO:0000256" key="1">
    <source>
        <dbReference type="ARBA" id="ARBA00022723"/>
    </source>
</evidence>
<gene>
    <name evidence="5" type="ORF">Q5P01_012852</name>
</gene>
<keyword evidence="3" id="KW-0862">Zinc</keyword>
<proteinExistence type="predicted"/>
<evidence type="ECO:0000313" key="5">
    <source>
        <dbReference type="EMBL" id="KAK2842652.1"/>
    </source>
</evidence>